<dbReference type="GO" id="GO:0000156">
    <property type="term" value="F:phosphorelay response regulator activity"/>
    <property type="evidence" value="ECO:0007669"/>
    <property type="project" value="InterPro"/>
</dbReference>
<keyword evidence="3" id="KW-0010">Activator</keyword>
<dbReference type="RefSeq" id="WP_045499902.1">
    <property type="nucleotide sequence ID" value="NZ_JASHGI010000002.1"/>
</dbReference>
<dbReference type="GO" id="GO:0003677">
    <property type="term" value="F:DNA binding"/>
    <property type="evidence" value="ECO:0007669"/>
    <property type="project" value="InterPro"/>
</dbReference>
<dbReference type="PANTHER" id="PTHR37299">
    <property type="entry name" value="TRANSCRIPTIONAL REGULATOR-RELATED"/>
    <property type="match status" value="1"/>
</dbReference>
<dbReference type="InterPro" id="IPR007492">
    <property type="entry name" value="LytTR_DNA-bd_dom"/>
</dbReference>
<gene>
    <name evidence="5" type="primary">agrA_1</name>
    <name evidence="5" type="ORF">D8794_02270</name>
</gene>
<evidence type="ECO:0000313" key="6">
    <source>
        <dbReference type="Proteomes" id="UP000277890"/>
    </source>
</evidence>
<accession>A0A0F2CFM7</accession>
<dbReference type="EMBL" id="RJPQ01000001">
    <property type="protein sequence ID" value="RSJ88204.1"/>
    <property type="molecule type" value="Genomic_DNA"/>
</dbReference>
<dbReference type="Gene3D" id="2.40.50.1020">
    <property type="entry name" value="LytTr DNA-binding domain"/>
    <property type="match status" value="1"/>
</dbReference>
<dbReference type="PANTHER" id="PTHR37299:SF3">
    <property type="entry name" value="STAGE 0 SPORULATION PROTEIN A HOMOLOG"/>
    <property type="match status" value="1"/>
</dbReference>
<organism evidence="5 6">
    <name type="scientific">Streptococcus cristatus</name>
    <dbReference type="NCBI Taxonomy" id="45634"/>
    <lineage>
        <taxon>Bacteria</taxon>
        <taxon>Bacillati</taxon>
        <taxon>Bacillota</taxon>
        <taxon>Bacilli</taxon>
        <taxon>Lactobacillales</taxon>
        <taxon>Streptococcaceae</taxon>
        <taxon>Streptococcus</taxon>
    </lineage>
</organism>
<dbReference type="InterPro" id="IPR046947">
    <property type="entry name" value="LytR-like"/>
</dbReference>
<proteinExistence type="predicted"/>
<dbReference type="Pfam" id="PF00072">
    <property type="entry name" value="Response_reg"/>
    <property type="match status" value="1"/>
</dbReference>
<keyword evidence="1" id="KW-0963">Cytoplasm</keyword>
<dbReference type="InterPro" id="IPR001789">
    <property type="entry name" value="Sig_transdc_resp-reg_receiver"/>
</dbReference>
<dbReference type="SMART" id="SM00850">
    <property type="entry name" value="LytTR"/>
    <property type="match status" value="1"/>
</dbReference>
<reference evidence="5 6" key="1">
    <citation type="submission" date="2018-11" db="EMBL/GenBank/DDBJ databases">
        <title>Species Designations Belie Phenotypic and Genotypic Heterogeneity in Oral Streptococci.</title>
        <authorList>
            <person name="Velsko I."/>
        </authorList>
    </citation>
    <scope>NUCLEOTIDE SEQUENCE [LARGE SCALE GENOMIC DNA]</scope>
    <source>
        <strain evidence="5 6">A54</strain>
    </source>
</reference>
<evidence type="ECO:0000256" key="3">
    <source>
        <dbReference type="ARBA" id="ARBA00023159"/>
    </source>
</evidence>
<dbReference type="Gene3D" id="3.40.50.2300">
    <property type="match status" value="1"/>
</dbReference>
<dbReference type="Pfam" id="PF04397">
    <property type="entry name" value="LytTR"/>
    <property type="match status" value="1"/>
</dbReference>
<evidence type="ECO:0000256" key="2">
    <source>
        <dbReference type="ARBA" id="ARBA00023012"/>
    </source>
</evidence>
<name>A0A0F2CFM7_STRCR</name>
<dbReference type="PROSITE" id="PS50110">
    <property type="entry name" value="RESPONSE_REGULATORY"/>
    <property type="match status" value="1"/>
</dbReference>
<dbReference type="SUPFAM" id="SSF52172">
    <property type="entry name" value="CheY-like"/>
    <property type="match status" value="1"/>
</dbReference>
<dbReference type="OrthoDB" id="9809318at2"/>
<dbReference type="CDD" id="cd17533">
    <property type="entry name" value="REC_LytTR_AgrA-like"/>
    <property type="match status" value="1"/>
</dbReference>
<protein>
    <submittedName>
        <fullName evidence="5">Accessory gene regulator protein A</fullName>
    </submittedName>
</protein>
<sequence>MRILALEDTLAHQVRMEKTLAEIAEEMGLDIQVKITGKIQEFKDYVENEDVNQIYFLDIDIKGEETKGLEVARFIRHHNPYAIIVFVTSKSEFATMTFKYKVSALDFIDKDINDDSFKKRIKDCIIYTKNTLITNTNMVDYFEYSYRGNDVRVPFNDILYIETSSSSHKLRMVGKNFIKEFYGTIASVQEQDEKTQRFFASHKSFLVNIDNICDYDKKTKEIIFYEGRRCPVSRLRTKHLKEILKNK</sequence>
<dbReference type="AlphaFoldDB" id="A0A0F2CFM7"/>
<dbReference type="PROSITE" id="PS50930">
    <property type="entry name" value="HTH_LYTTR"/>
    <property type="match status" value="1"/>
</dbReference>
<dbReference type="SMART" id="SM00448">
    <property type="entry name" value="REC"/>
    <property type="match status" value="1"/>
</dbReference>
<keyword evidence="2" id="KW-0902">Two-component regulatory system</keyword>
<evidence type="ECO:0000313" key="5">
    <source>
        <dbReference type="EMBL" id="RSJ88204.1"/>
    </source>
</evidence>
<comment type="function">
    <text evidence="4">Required for high-level post-exponential phase expression of a series of secreted proteins.</text>
</comment>
<dbReference type="Proteomes" id="UP000277890">
    <property type="component" value="Unassembled WGS sequence"/>
</dbReference>
<evidence type="ECO:0000256" key="4">
    <source>
        <dbReference type="ARBA" id="ARBA00037164"/>
    </source>
</evidence>
<evidence type="ECO:0000256" key="1">
    <source>
        <dbReference type="ARBA" id="ARBA00022490"/>
    </source>
</evidence>
<comment type="caution">
    <text evidence="5">The sequence shown here is derived from an EMBL/GenBank/DDBJ whole genome shotgun (WGS) entry which is preliminary data.</text>
</comment>
<dbReference type="InterPro" id="IPR011006">
    <property type="entry name" value="CheY-like_superfamily"/>
</dbReference>